<dbReference type="AlphaFoldDB" id="A0A5C3KBP3"/>
<gene>
    <name evidence="1" type="ORF">FA15DRAFT_683513</name>
</gene>
<evidence type="ECO:0000313" key="2">
    <source>
        <dbReference type="Proteomes" id="UP000307440"/>
    </source>
</evidence>
<dbReference type="Proteomes" id="UP000307440">
    <property type="component" value="Unassembled WGS sequence"/>
</dbReference>
<protein>
    <submittedName>
        <fullName evidence="1">Uncharacterized protein</fullName>
    </submittedName>
</protein>
<sequence>MCNYRDHPKTDPLVHHGRHFGCTIRMFCRIQALLKQGLALTVQLELGQALPNCPLKYFASLWPPIEQKELRIYKELLALLPHLEERLLTGSEEELFYMADMFTKGVSAARSDNTQTLKSSIIAWITPPNTLLTPPLSKNIKMDRGFYHERTGELLCPATMDWSNARSGELLPLGDQWPLFLYLNYKYNSKNPWSSLLRSSLLVTAYKHIFMSPSSVEKCNNQLTFTTASIAYIATQVRFALSSLPVFSRNDTVTDSENFYNSLLDLMEDPEEAADVLSLKTWWNR</sequence>
<proteinExistence type="predicted"/>
<dbReference type="EMBL" id="ML210500">
    <property type="protein sequence ID" value="TFK17506.1"/>
    <property type="molecule type" value="Genomic_DNA"/>
</dbReference>
<accession>A0A5C3KBP3</accession>
<dbReference type="OrthoDB" id="2662502at2759"/>
<organism evidence="1 2">
    <name type="scientific">Coprinopsis marcescibilis</name>
    <name type="common">Agaric fungus</name>
    <name type="synonym">Psathyrella marcescibilis</name>
    <dbReference type="NCBI Taxonomy" id="230819"/>
    <lineage>
        <taxon>Eukaryota</taxon>
        <taxon>Fungi</taxon>
        <taxon>Dikarya</taxon>
        <taxon>Basidiomycota</taxon>
        <taxon>Agaricomycotina</taxon>
        <taxon>Agaricomycetes</taxon>
        <taxon>Agaricomycetidae</taxon>
        <taxon>Agaricales</taxon>
        <taxon>Agaricineae</taxon>
        <taxon>Psathyrellaceae</taxon>
        <taxon>Coprinopsis</taxon>
    </lineage>
</organism>
<dbReference type="STRING" id="230819.A0A5C3KBP3"/>
<dbReference type="Pfam" id="PF20414">
    <property type="entry name" value="DUF6698"/>
    <property type="match status" value="1"/>
</dbReference>
<evidence type="ECO:0000313" key="1">
    <source>
        <dbReference type="EMBL" id="TFK17506.1"/>
    </source>
</evidence>
<name>A0A5C3KBP3_COPMA</name>
<keyword evidence="2" id="KW-1185">Reference proteome</keyword>
<dbReference type="InterPro" id="IPR046521">
    <property type="entry name" value="DUF6698"/>
</dbReference>
<reference evidence="1 2" key="1">
    <citation type="journal article" date="2019" name="Nat. Ecol. Evol.">
        <title>Megaphylogeny resolves global patterns of mushroom evolution.</title>
        <authorList>
            <person name="Varga T."/>
            <person name="Krizsan K."/>
            <person name="Foldi C."/>
            <person name="Dima B."/>
            <person name="Sanchez-Garcia M."/>
            <person name="Sanchez-Ramirez S."/>
            <person name="Szollosi G.J."/>
            <person name="Szarkandi J.G."/>
            <person name="Papp V."/>
            <person name="Albert L."/>
            <person name="Andreopoulos W."/>
            <person name="Angelini C."/>
            <person name="Antonin V."/>
            <person name="Barry K.W."/>
            <person name="Bougher N.L."/>
            <person name="Buchanan P."/>
            <person name="Buyck B."/>
            <person name="Bense V."/>
            <person name="Catcheside P."/>
            <person name="Chovatia M."/>
            <person name="Cooper J."/>
            <person name="Damon W."/>
            <person name="Desjardin D."/>
            <person name="Finy P."/>
            <person name="Geml J."/>
            <person name="Haridas S."/>
            <person name="Hughes K."/>
            <person name="Justo A."/>
            <person name="Karasinski D."/>
            <person name="Kautmanova I."/>
            <person name="Kiss B."/>
            <person name="Kocsube S."/>
            <person name="Kotiranta H."/>
            <person name="LaButti K.M."/>
            <person name="Lechner B.E."/>
            <person name="Liimatainen K."/>
            <person name="Lipzen A."/>
            <person name="Lukacs Z."/>
            <person name="Mihaltcheva S."/>
            <person name="Morgado L.N."/>
            <person name="Niskanen T."/>
            <person name="Noordeloos M.E."/>
            <person name="Ohm R.A."/>
            <person name="Ortiz-Santana B."/>
            <person name="Ovrebo C."/>
            <person name="Racz N."/>
            <person name="Riley R."/>
            <person name="Savchenko A."/>
            <person name="Shiryaev A."/>
            <person name="Soop K."/>
            <person name="Spirin V."/>
            <person name="Szebenyi C."/>
            <person name="Tomsovsky M."/>
            <person name="Tulloss R.E."/>
            <person name="Uehling J."/>
            <person name="Grigoriev I.V."/>
            <person name="Vagvolgyi C."/>
            <person name="Papp T."/>
            <person name="Martin F.M."/>
            <person name="Miettinen O."/>
            <person name="Hibbett D.S."/>
            <person name="Nagy L.G."/>
        </authorList>
    </citation>
    <scope>NUCLEOTIDE SEQUENCE [LARGE SCALE GENOMIC DNA]</scope>
    <source>
        <strain evidence="1 2">CBS 121175</strain>
    </source>
</reference>